<comment type="caution">
    <text evidence="3">The sequence shown here is derived from an EMBL/GenBank/DDBJ whole genome shotgun (WGS) entry which is preliminary data.</text>
</comment>
<protein>
    <recommendedName>
        <fullName evidence="2">Cytosolic fatty-acid binding proteins domain-containing protein</fullName>
    </recommendedName>
</protein>
<dbReference type="EMBL" id="CAUEEQ010029504">
    <property type="protein sequence ID" value="CAJ0949079.1"/>
    <property type="molecule type" value="Genomic_DNA"/>
</dbReference>
<dbReference type="InterPro" id="IPR012674">
    <property type="entry name" value="Calycin"/>
</dbReference>
<dbReference type="PRINTS" id="PR00178">
    <property type="entry name" value="FATTYACIDBP"/>
</dbReference>
<evidence type="ECO:0000256" key="1">
    <source>
        <dbReference type="ARBA" id="ARBA00008390"/>
    </source>
</evidence>
<name>A0ABN9LU95_9NEOB</name>
<organism evidence="3 4">
    <name type="scientific">Ranitomeya imitator</name>
    <name type="common">mimic poison frog</name>
    <dbReference type="NCBI Taxonomy" id="111125"/>
    <lineage>
        <taxon>Eukaryota</taxon>
        <taxon>Metazoa</taxon>
        <taxon>Chordata</taxon>
        <taxon>Craniata</taxon>
        <taxon>Vertebrata</taxon>
        <taxon>Euteleostomi</taxon>
        <taxon>Amphibia</taxon>
        <taxon>Batrachia</taxon>
        <taxon>Anura</taxon>
        <taxon>Neobatrachia</taxon>
        <taxon>Hyloidea</taxon>
        <taxon>Dendrobatidae</taxon>
        <taxon>Dendrobatinae</taxon>
        <taxon>Ranitomeya</taxon>
    </lineage>
</organism>
<reference evidence="3" key="1">
    <citation type="submission" date="2023-07" db="EMBL/GenBank/DDBJ databases">
        <authorList>
            <person name="Stuckert A."/>
        </authorList>
    </citation>
    <scope>NUCLEOTIDE SEQUENCE</scope>
</reference>
<evidence type="ECO:0000259" key="2">
    <source>
        <dbReference type="PROSITE" id="PS00214"/>
    </source>
</evidence>
<evidence type="ECO:0000313" key="4">
    <source>
        <dbReference type="Proteomes" id="UP001176940"/>
    </source>
</evidence>
<dbReference type="SUPFAM" id="SSF50814">
    <property type="entry name" value="Lipocalins"/>
    <property type="match status" value="1"/>
</dbReference>
<dbReference type="InterPro" id="IPR031259">
    <property type="entry name" value="ILBP"/>
</dbReference>
<dbReference type="Gene3D" id="2.40.128.20">
    <property type="match status" value="1"/>
</dbReference>
<sequence length="89" mass="10276">MSFSGKYEVESQENYDAFMKLIGIPDDQIEKGRDYKYTAEIVQNGNDYIWSQIYPGFTLTNKFTVGQESDLETMGGKKFKVSQQWLGLK</sequence>
<feature type="domain" description="Cytosolic fatty-acid binding proteins" evidence="2">
    <location>
        <begin position="5"/>
        <end position="22"/>
    </location>
</feature>
<proteinExistence type="inferred from homology"/>
<dbReference type="InterPro" id="IPR000463">
    <property type="entry name" value="Fatty_acid-bd"/>
</dbReference>
<dbReference type="Pfam" id="PF14651">
    <property type="entry name" value="Lipocalin_7"/>
    <property type="match status" value="1"/>
</dbReference>
<dbReference type="PROSITE" id="PS00214">
    <property type="entry name" value="FABP"/>
    <property type="match status" value="1"/>
</dbReference>
<comment type="similarity">
    <text evidence="1">Belongs to the calycin superfamily. Fatty-acid binding protein (FABP) family.</text>
</comment>
<evidence type="ECO:0000313" key="3">
    <source>
        <dbReference type="EMBL" id="CAJ0949079.1"/>
    </source>
</evidence>
<dbReference type="Proteomes" id="UP001176940">
    <property type="component" value="Unassembled WGS sequence"/>
</dbReference>
<keyword evidence="4" id="KW-1185">Reference proteome</keyword>
<dbReference type="PANTHER" id="PTHR11955">
    <property type="entry name" value="FATTY ACID BINDING PROTEIN"/>
    <property type="match status" value="1"/>
</dbReference>
<accession>A0ABN9LU95</accession>
<gene>
    <name evidence="3" type="ORF">RIMI_LOCUS12437030</name>
</gene>